<sequence>MHRTEDGQLSAESPKLLRAGVRLRCTKYKVQSYECETGGRPPKKAEKRQRGWVWAVHRITSVCIEA</sequence>
<dbReference type="AlphaFoldDB" id="A7EZ27"/>
<protein>
    <submittedName>
        <fullName evidence="1">Uncharacterized protein</fullName>
    </submittedName>
</protein>
<dbReference type="EMBL" id="CH476636">
    <property type="protein sequence ID" value="EDN94719.1"/>
    <property type="molecule type" value="Genomic_DNA"/>
</dbReference>
<evidence type="ECO:0000313" key="2">
    <source>
        <dbReference type="Proteomes" id="UP000001312"/>
    </source>
</evidence>
<evidence type="ECO:0000313" key="1">
    <source>
        <dbReference type="EMBL" id="EDN94719.1"/>
    </source>
</evidence>
<name>A7EZ27_SCLS1</name>
<dbReference type="RefSeq" id="XP_001588147.1">
    <property type="nucleotide sequence ID" value="XM_001588097.1"/>
</dbReference>
<organism evidence="1 2">
    <name type="scientific">Sclerotinia sclerotiorum (strain ATCC 18683 / 1980 / Ss-1)</name>
    <name type="common">White mold</name>
    <name type="synonym">Whetzelinia sclerotiorum</name>
    <dbReference type="NCBI Taxonomy" id="665079"/>
    <lineage>
        <taxon>Eukaryota</taxon>
        <taxon>Fungi</taxon>
        <taxon>Dikarya</taxon>
        <taxon>Ascomycota</taxon>
        <taxon>Pezizomycotina</taxon>
        <taxon>Leotiomycetes</taxon>
        <taxon>Helotiales</taxon>
        <taxon>Sclerotiniaceae</taxon>
        <taxon>Sclerotinia</taxon>
    </lineage>
</organism>
<dbReference type="Proteomes" id="UP000001312">
    <property type="component" value="Unassembled WGS sequence"/>
</dbReference>
<dbReference type="KEGG" id="ssl:SS1G_10593"/>
<keyword evidence="2" id="KW-1185">Reference proteome</keyword>
<reference evidence="2" key="1">
    <citation type="journal article" date="2011" name="PLoS Genet.">
        <title>Genomic analysis of the necrotrophic fungal pathogens Sclerotinia sclerotiorum and Botrytis cinerea.</title>
        <authorList>
            <person name="Amselem J."/>
            <person name="Cuomo C.A."/>
            <person name="van Kan J.A."/>
            <person name="Viaud M."/>
            <person name="Benito E.P."/>
            <person name="Couloux A."/>
            <person name="Coutinho P.M."/>
            <person name="de Vries R.P."/>
            <person name="Dyer P.S."/>
            <person name="Fillinger S."/>
            <person name="Fournier E."/>
            <person name="Gout L."/>
            <person name="Hahn M."/>
            <person name="Kohn L."/>
            <person name="Lapalu N."/>
            <person name="Plummer K.M."/>
            <person name="Pradier J.M."/>
            <person name="Quevillon E."/>
            <person name="Sharon A."/>
            <person name="Simon A."/>
            <person name="ten Have A."/>
            <person name="Tudzynski B."/>
            <person name="Tudzynski P."/>
            <person name="Wincker P."/>
            <person name="Andrew M."/>
            <person name="Anthouard V."/>
            <person name="Beever R.E."/>
            <person name="Beffa R."/>
            <person name="Benoit I."/>
            <person name="Bouzid O."/>
            <person name="Brault B."/>
            <person name="Chen Z."/>
            <person name="Choquer M."/>
            <person name="Collemare J."/>
            <person name="Cotton P."/>
            <person name="Danchin E.G."/>
            <person name="Da Silva C."/>
            <person name="Gautier A."/>
            <person name="Giraud C."/>
            <person name="Giraud T."/>
            <person name="Gonzalez C."/>
            <person name="Grossetete S."/>
            <person name="Guldener U."/>
            <person name="Henrissat B."/>
            <person name="Howlett B.J."/>
            <person name="Kodira C."/>
            <person name="Kretschmer M."/>
            <person name="Lappartient A."/>
            <person name="Leroch M."/>
            <person name="Levis C."/>
            <person name="Mauceli E."/>
            <person name="Neuveglise C."/>
            <person name="Oeser B."/>
            <person name="Pearson M."/>
            <person name="Poulain J."/>
            <person name="Poussereau N."/>
            <person name="Quesneville H."/>
            <person name="Rascle C."/>
            <person name="Schumacher J."/>
            <person name="Segurens B."/>
            <person name="Sexton A."/>
            <person name="Silva E."/>
            <person name="Sirven C."/>
            <person name="Soanes D.M."/>
            <person name="Talbot N.J."/>
            <person name="Templeton M."/>
            <person name="Yandava C."/>
            <person name="Yarden O."/>
            <person name="Zeng Q."/>
            <person name="Rollins J.A."/>
            <person name="Lebrun M.H."/>
            <person name="Dickman M."/>
        </authorList>
    </citation>
    <scope>NUCLEOTIDE SEQUENCE [LARGE SCALE GENOMIC DNA]</scope>
    <source>
        <strain evidence="2">ATCC 18683 / 1980 / Ss-1</strain>
    </source>
</reference>
<dbReference type="GeneID" id="5484553"/>
<gene>
    <name evidence="1" type="ORF">SS1G_10593</name>
</gene>
<dbReference type="InParanoid" id="A7EZ27"/>
<accession>A7EZ27</accession>
<proteinExistence type="predicted"/>